<reference evidence="1" key="1">
    <citation type="submission" date="2021-05" db="EMBL/GenBank/DDBJ databases">
        <authorList>
            <person name="Alioto T."/>
            <person name="Alioto T."/>
            <person name="Gomez Garrido J."/>
        </authorList>
    </citation>
    <scope>NUCLEOTIDE SEQUENCE</scope>
</reference>
<dbReference type="EMBL" id="HBUF01196984">
    <property type="protein sequence ID" value="CAG6660434.1"/>
    <property type="molecule type" value="Transcribed_RNA"/>
</dbReference>
<protein>
    <submittedName>
        <fullName evidence="1">Uncharacterized protein</fullName>
    </submittedName>
</protein>
<accession>A0A8D8S4Q9</accession>
<organism evidence="1">
    <name type="scientific">Cacopsylla melanoneura</name>
    <dbReference type="NCBI Taxonomy" id="428564"/>
    <lineage>
        <taxon>Eukaryota</taxon>
        <taxon>Metazoa</taxon>
        <taxon>Ecdysozoa</taxon>
        <taxon>Arthropoda</taxon>
        <taxon>Hexapoda</taxon>
        <taxon>Insecta</taxon>
        <taxon>Pterygota</taxon>
        <taxon>Neoptera</taxon>
        <taxon>Paraneoptera</taxon>
        <taxon>Hemiptera</taxon>
        <taxon>Sternorrhyncha</taxon>
        <taxon>Psylloidea</taxon>
        <taxon>Psyllidae</taxon>
        <taxon>Psyllinae</taxon>
        <taxon>Cacopsylla</taxon>
    </lineage>
</organism>
<dbReference type="EMBL" id="HBUF01196981">
    <property type="protein sequence ID" value="CAG6660425.1"/>
    <property type="molecule type" value="Transcribed_RNA"/>
</dbReference>
<dbReference type="EMBL" id="HBUF01196982">
    <property type="protein sequence ID" value="CAG6660428.1"/>
    <property type="molecule type" value="Transcribed_RNA"/>
</dbReference>
<name>A0A8D8S4Q9_9HEMI</name>
<evidence type="ECO:0000313" key="1">
    <source>
        <dbReference type="EMBL" id="CAG6660434.1"/>
    </source>
</evidence>
<sequence length="103" mass="12286">MGRNSLRQFSIRESYFPFDTTDSLLPIPTTFLLSLSYNKAHRSCFRLIFFLFFFFKKNPPPPPKRSMTAISFSGENISFFEHVHHFTNFESFLIFLFNRVCRL</sequence>
<proteinExistence type="predicted"/>
<dbReference type="AlphaFoldDB" id="A0A8D8S4Q9"/>